<dbReference type="OrthoDB" id="3663486at2"/>
<dbReference type="InterPro" id="IPR025736">
    <property type="entry name" value="PucR_C-HTH_dom"/>
</dbReference>
<dbReference type="Pfam" id="PF14361">
    <property type="entry name" value="RsbRD_N"/>
    <property type="match status" value="1"/>
</dbReference>
<dbReference type="InterPro" id="IPR041522">
    <property type="entry name" value="CdaR_GGDEF"/>
</dbReference>
<reference evidence="5 6" key="1">
    <citation type="submission" date="2016-07" db="EMBL/GenBank/DDBJ databases">
        <title>Draft genome of Streptomyces diastatochromogenes.</title>
        <authorList>
            <person name="Podduturi R."/>
            <person name="Lukassen M.B."/>
            <person name="Clausen N."/>
            <person name="Nielsen J.L."/>
            <person name="Jorgensen N.O."/>
        </authorList>
    </citation>
    <scope>NUCLEOTIDE SEQUENCE [LARGE SCALE GENOMIC DNA]</scope>
    <source>
        <strain evidence="5 6">DSM 40608</strain>
    </source>
</reference>
<evidence type="ECO:0008006" key="7">
    <source>
        <dbReference type="Google" id="ProtNLM"/>
    </source>
</evidence>
<dbReference type="PANTHER" id="PTHR33744">
    <property type="entry name" value="CARBOHYDRATE DIACID REGULATOR"/>
    <property type="match status" value="1"/>
</dbReference>
<protein>
    <recommendedName>
        <fullName evidence="7">PucR family transcriptional regulator</fullName>
    </recommendedName>
</protein>
<comment type="similarity">
    <text evidence="1">Belongs to the CdaR family.</text>
</comment>
<feature type="domain" description="CdaR GGDEF-like" evidence="4">
    <location>
        <begin position="172"/>
        <end position="289"/>
    </location>
</feature>
<dbReference type="Pfam" id="PF17853">
    <property type="entry name" value="GGDEF_2"/>
    <property type="match status" value="1"/>
</dbReference>
<accession>A0A233S1L3</accession>
<gene>
    <name evidence="5" type="ORF">BEK98_38060</name>
</gene>
<feature type="domain" description="RsbT co-antagonist protein RsbRD N-terminal" evidence="3">
    <location>
        <begin position="19"/>
        <end position="160"/>
    </location>
</feature>
<dbReference type="InterPro" id="IPR051448">
    <property type="entry name" value="CdaR-like_regulators"/>
</dbReference>
<evidence type="ECO:0000259" key="2">
    <source>
        <dbReference type="Pfam" id="PF13556"/>
    </source>
</evidence>
<feature type="domain" description="PucR C-terminal helix-turn-helix" evidence="2">
    <location>
        <begin position="343"/>
        <end position="397"/>
    </location>
</feature>
<evidence type="ECO:0000259" key="4">
    <source>
        <dbReference type="Pfam" id="PF17853"/>
    </source>
</evidence>
<dbReference type="InterPro" id="IPR042070">
    <property type="entry name" value="PucR_C-HTH_sf"/>
</dbReference>
<evidence type="ECO:0000259" key="3">
    <source>
        <dbReference type="Pfam" id="PF14361"/>
    </source>
</evidence>
<dbReference type="EMBL" id="MCGQ01000044">
    <property type="protein sequence ID" value="OXY89555.1"/>
    <property type="molecule type" value="Genomic_DNA"/>
</dbReference>
<organism evidence="5 6">
    <name type="scientific">Streptomyces diastatochromogenes</name>
    <dbReference type="NCBI Taxonomy" id="42236"/>
    <lineage>
        <taxon>Bacteria</taxon>
        <taxon>Bacillati</taxon>
        <taxon>Actinomycetota</taxon>
        <taxon>Actinomycetes</taxon>
        <taxon>Kitasatosporales</taxon>
        <taxon>Streptomycetaceae</taxon>
        <taxon>Streptomyces</taxon>
    </lineage>
</organism>
<dbReference type="Proteomes" id="UP000215483">
    <property type="component" value="Unassembled WGS sequence"/>
</dbReference>
<proteinExistence type="inferred from homology"/>
<dbReference type="InterPro" id="IPR025751">
    <property type="entry name" value="RsbRD_N_dom"/>
</dbReference>
<evidence type="ECO:0000313" key="6">
    <source>
        <dbReference type="Proteomes" id="UP000215483"/>
    </source>
</evidence>
<dbReference type="AlphaFoldDB" id="A0A233S1L3"/>
<name>A0A233S1L3_STRDA</name>
<comment type="caution">
    <text evidence="5">The sequence shown here is derived from an EMBL/GenBank/DDBJ whole genome shotgun (WGS) entry which is preliminary data.</text>
</comment>
<dbReference type="Pfam" id="PF13556">
    <property type="entry name" value="HTH_30"/>
    <property type="match status" value="1"/>
</dbReference>
<dbReference type="PANTHER" id="PTHR33744:SF1">
    <property type="entry name" value="DNA-BINDING TRANSCRIPTIONAL ACTIVATOR ADER"/>
    <property type="match status" value="1"/>
</dbReference>
<sequence>MTDDPVVLVGRALARKRDDFISRLVSTTEAEIAALEHDETLRGLLDASITENVVTFLHVLTHGLDPATVDAPASALSYARRLAQRDVSLSAPLRAYRIGQGQGLDLVTTEAFTLHLPDPATTVVRLVTLVNTFMDRVCDQVGRAYEEERERWLSSRGALRQYWVGQVLDNPAVDARQAERALDHRLTGHHLAVEVWLDPRERPTDPAIVFDRVVPLLHTELEARGAALVVPVDEAGIRVWLPVRPGATTDPYRVSAALADAGLPARVALGPVREGLDGFRRTARSAARTKALAIEAGPAAPRAVAFTDVAPVALLVDDARELADFVSDALGDLALDDPRHAMLRETLRVFLAANRSYATTAERLTVHRNTVHYRIQKAVEALGTSLDDNPFRLGFALDICHWYGRRVLRRAA</sequence>
<evidence type="ECO:0000313" key="5">
    <source>
        <dbReference type="EMBL" id="OXY89555.1"/>
    </source>
</evidence>
<keyword evidence="6" id="KW-1185">Reference proteome</keyword>
<dbReference type="RefSeq" id="WP_094221497.1">
    <property type="nucleotide sequence ID" value="NZ_MCGQ01000044.1"/>
</dbReference>
<evidence type="ECO:0000256" key="1">
    <source>
        <dbReference type="ARBA" id="ARBA00006754"/>
    </source>
</evidence>
<dbReference type="Gene3D" id="1.10.10.2840">
    <property type="entry name" value="PucR C-terminal helix-turn-helix domain"/>
    <property type="match status" value="1"/>
</dbReference>